<keyword evidence="2" id="KW-1185">Reference proteome</keyword>
<evidence type="ECO:0000313" key="1">
    <source>
        <dbReference type="EMBL" id="OMI30674.1"/>
    </source>
</evidence>
<organism evidence="1 2">
    <name type="scientific">Bacillus haynesii</name>
    <dbReference type="NCBI Taxonomy" id="1925021"/>
    <lineage>
        <taxon>Bacteria</taxon>
        <taxon>Bacillati</taxon>
        <taxon>Bacillota</taxon>
        <taxon>Bacilli</taxon>
        <taxon>Bacillales</taxon>
        <taxon>Bacillaceae</taxon>
        <taxon>Bacillus</taxon>
    </lineage>
</organism>
<protein>
    <submittedName>
        <fullName evidence="1">Uncharacterized protein</fullName>
    </submittedName>
</protein>
<dbReference type="EMBL" id="MRBL01000001">
    <property type="protein sequence ID" value="OMI30674.1"/>
    <property type="molecule type" value="Genomic_DNA"/>
</dbReference>
<comment type="caution">
    <text evidence="1">The sequence shown here is derived from an EMBL/GenBank/DDBJ whole genome shotgun (WGS) entry which is preliminary data.</text>
</comment>
<sequence length="64" mass="7636">MKKAFASFFQNIIIIVYNNTDMSMSSMEDQKYKYKSSSPSRRIHFLAFSLFKMVKYITIDKFAF</sequence>
<name>A0ABX3I920_9BACI</name>
<evidence type="ECO:0000313" key="2">
    <source>
        <dbReference type="Proteomes" id="UP000187046"/>
    </source>
</evidence>
<accession>A0ABX3I920</accession>
<gene>
    <name evidence="1" type="ORF">BTA31_01025</name>
</gene>
<proteinExistence type="predicted"/>
<dbReference type="Proteomes" id="UP000187046">
    <property type="component" value="Unassembled WGS sequence"/>
</dbReference>
<reference evidence="1 2" key="1">
    <citation type="submission" date="2016-12" db="EMBL/GenBank/DDBJ databases">
        <title>Bacillus phylogenomics.</title>
        <authorList>
            <person name="Dunlap C."/>
        </authorList>
    </citation>
    <scope>NUCLEOTIDE SEQUENCE [LARGE SCALE GENOMIC DNA]</scope>
    <source>
        <strain evidence="1 2">NRRL B-41327</strain>
    </source>
</reference>